<accession>A0ABY8QTW6</accession>
<dbReference type="CDD" id="cd00093">
    <property type="entry name" value="HTH_XRE"/>
    <property type="match status" value="1"/>
</dbReference>
<evidence type="ECO:0000259" key="8">
    <source>
        <dbReference type="PROSITE" id="PS50977"/>
    </source>
</evidence>
<evidence type="ECO:0000256" key="5">
    <source>
        <dbReference type="PROSITE-ProRule" id="PRU00335"/>
    </source>
</evidence>
<dbReference type="SUPFAM" id="SSF48498">
    <property type="entry name" value="Tetracyclin repressor-like, C-terminal domain"/>
    <property type="match status" value="1"/>
</dbReference>
<keyword evidence="10" id="KW-1185">Reference proteome</keyword>
<evidence type="ECO:0000256" key="1">
    <source>
        <dbReference type="ARBA" id="ARBA00022491"/>
    </source>
</evidence>
<dbReference type="RefSeq" id="WP_349639147.1">
    <property type="nucleotide sequence ID" value="NZ_CP090958.1"/>
</dbReference>
<evidence type="ECO:0000256" key="4">
    <source>
        <dbReference type="ARBA" id="ARBA00023163"/>
    </source>
</evidence>
<dbReference type="Proteomes" id="UP001209083">
    <property type="component" value="Chromosome"/>
</dbReference>
<evidence type="ECO:0000256" key="2">
    <source>
        <dbReference type="ARBA" id="ARBA00023015"/>
    </source>
</evidence>
<gene>
    <name evidence="9" type="ORF">LWF01_00855</name>
</gene>
<dbReference type="PANTHER" id="PTHR30055:SF238">
    <property type="entry name" value="MYCOFACTOCIN BIOSYNTHESIS TRANSCRIPTIONAL REGULATOR MFTR-RELATED"/>
    <property type="match status" value="1"/>
</dbReference>
<evidence type="ECO:0000313" key="9">
    <source>
        <dbReference type="EMBL" id="WGW12348.1"/>
    </source>
</evidence>
<dbReference type="InterPro" id="IPR001647">
    <property type="entry name" value="HTH_TetR"/>
</dbReference>
<keyword evidence="3 5" id="KW-0238">DNA-binding</keyword>
<feature type="region of interest" description="Disordered" evidence="6">
    <location>
        <begin position="75"/>
        <end position="99"/>
    </location>
</feature>
<evidence type="ECO:0000256" key="3">
    <source>
        <dbReference type="ARBA" id="ARBA00023125"/>
    </source>
</evidence>
<keyword evidence="2" id="KW-0805">Transcription regulation</keyword>
<dbReference type="EMBL" id="CP090958">
    <property type="protein sequence ID" value="WGW12348.1"/>
    <property type="molecule type" value="Genomic_DNA"/>
</dbReference>
<dbReference type="PANTHER" id="PTHR30055">
    <property type="entry name" value="HTH-TYPE TRANSCRIPTIONAL REGULATOR RUTR"/>
    <property type="match status" value="1"/>
</dbReference>
<keyword evidence="1" id="KW-0678">Repressor</keyword>
<dbReference type="InterPro" id="IPR050109">
    <property type="entry name" value="HTH-type_TetR-like_transc_reg"/>
</dbReference>
<evidence type="ECO:0000313" key="10">
    <source>
        <dbReference type="Proteomes" id="UP001209083"/>
    </source>
</evidence>
<dbReference type="InterPro" id="IPR039538">
    <property type="entry name" value="BetI_C"/>
</dbReference>
<dbReference type="Pfam" id="PF00440">
    <property type="entry name" value="TetR_N"/>
    <property type="match status" value="1"/>
</dbReference>
<dbReference type="InterPro" id="IPR009057">
    <property type="entry name" value="Homeodomain-like_sf"/>
</dbReference>
<dbReference type="InterPro" id="IPR010982">
    <property type="entry name" value="Lambda_DNA-bd_dom_sf"/>
</dbReference>
<organism evidence="9 10">
    <name type="scientific">Saxibacter everestensis</name>
    <dbReference type="NCBI Taxonomy" id="2909229"/>
    <lineage>
        <taxon>Bacteria</taxon>
        <taxon>Bacillati</taxon>
        <taxon>Actinomycetota</taxon>
        <taxon>Actinomycetes</taxon>
        <taxon>Micrococcales</taxon>
        <taxon>Brevibacteriaceae</taxon>
        <taxon>Saxibacter</taxon>
    </lineage>
</organism>
<dbReference type="PROSITE" id="PS50943">
    <property type="entry name" value="HTH_CROC1"/>
    <property type="match status" value="1"/>
</dbReference>
<dbReference type="Gene3D" id="1.10.260.40">
    <property type="entry name" value="lambda repressor-like DNA-binding domains"/>
    <property type="match status" value="1"/>
</dbReference>
<feature type="DNA-binding region" description="H-T-H motif" evidence="5">
    <location>
        <begin position="122"/>
        <end position="141"/>
    </location>
</feature>
<feature type="domain" description="HTH cro/C1-type" evidence="7">
    <location>
        <begin position="15"/>
        <end position="69"/>
    </location>
</feature>
<keyword evidence="4" id="KW-0804">Transcription</keyword>
<protein>
    <submittedName>
        <fullName evidence="9">TetR family transcriptional regulator C-terminal domain-containing protein</fullName>
    </submittedName>
</protein>
<sequence length="305" mass="33719">MTTPGPETDSPRSRVRACIEGSGLPQREFAKRIGLDETKLSKALKGTRRFSPEELIRVAQVAGVTVNWLLSGADDTSGPAATPTAKSLPTRHREGQEQAKKRREIIEASWWLIAEKGYNSVRIADIAAACGTSSASIHYYFATKREIFEETLRYSVKLAFDRQVASLHTIAHPLARLKHLVALQFPTGNTGRAEWSIWLQTWSEVATGGASKENHTQGYRRWYQTVFDLIVVGQQEGVFVDVPADYLATELTSLVDGFGIKVLTGMASTATMRHHIERFIDRSIAVDSQSSESQAAIPEEAPHEP</sequence>
<dbReference type="PRINTS" id="PR00455">
    <property type="entry name" value="HTHTETR"/>
</dbReference>
<reference evidence="9 10" key="1">
    <citation type="submission" date="2023-05" db="EMBL/GenBank/DDBJ databases">
        <title>Lithophilousrod everest ZFBP1038 complete genpme.</title>
        <authorList>
            <person name="Tian M."/>
        </authorList>
    </citation>
    <scope>NUCLEOTIDE SEQUENCE [LARGE SCALE GENOMIC DNA]</scope>
    <source>
        <strain evidence="9 10">ZFBP1038</strain>
    </source>
</reference>
<dbReference type="Pfam" id="PF13977">
    <property type="entry name" value="TetR_C_6"/>
    <property type="match status" value="1"/>
</dbReference>
<evidence type="ECO:0000256" key="6">
    <source>
        <dbReference type="SAM" id="MobiDB-lite"/>
    </source>
</evidence>
<dbReference type="Gene3D" id="1.10.357.10">
    <property type="entry name" value="Tetracycline Repressor, domain 2"/>
    <property type="match status" value="1"/>
</dbReference>
<dbReference type="SUPFAM" id="SSF47413">
    <property type="entry name" value="lambda repressor-like DNA-binding domains"/>
    <property type="match status" value="1"/>
</dbReference>
<dbReference type="InterPro" id="IPR036271">
    <property type="entry name" value="Tet_transcr_reg_TetR-rel_C_sf"/>
</dbReference>
<dbReference type="Pfam" id="PF01381">
    <property type="entry name" value="HTH_3"/>
    <property type="match status" value="1"/>
</dbReference>
<evidence type="ECO:0000259" key="7">
    <source>
        <dbReference type="PROSITE" id="PS50943"/>
    </source>
</evidence>
<name>A0ABY8QTW6_9MICO</name>
<proteinExistence type="predicted"/>
<dbReference type="InterPro" id="IPR001387">
    <property type="entry name" value="Cro/C1-type_HTH"/>
</dbReference>
<dbReference type="SMART" id="SM00530">
    <property type="entry name" value="HTH_XRE"/>
    <property type="match status" value="1"/>
</dbReference>
<dbReference type="SUPFAM" id="SSF46689">
    <property type="entry name" value="Homeodomain-like"/>
    <property type="match status" value="1"/>
</dbReference>
<feature type="domain" description="HTH tetR-type" evidence="8">
    <location>
        <begin position="99"/>
        <end position="159"/>
    </location>
</feature>
<dbReference type="PROSITE" id="PS50977">
    <property type="entry name" value="HTH_TETR_2"/>
    <property type="match status" value="1"/>
</dbReference>